<evidence type="ECO:0000313" key="7">
    <source>
        <dbReference type="Proteomes" id="UP000006683"/>
    </source>
</evidence>
<dbReference type="Gene3D" id="3.40.50.1820">
    <property type="entry name" value="alpha/beta hydrolase"/>
    <property type="match status" value="1"/>
</dbReference>
<dbReference type="GO" id="GO:0016746">
    <property type="term" value="F:acyltransferase activity"/>
    <property type="evidence" value="ECO:0007669"/>
    <property type="project" value="UniProtKB-KW"/>
</dbReference>
<keyword evidence="3" id="KW-0808">Transferase</keyword>
<evidence type="ECO:0000256" key="3">
    <source>
        <dbReference type="ARBA" id="ARBA00022679"/>
    </source>
</evidence>
<keyword evidence="4" id="KW-0012">Acyltransferase</keyword>
<sequence length="588" mass="66078">MNQGSYQRLMESLIRCNEQLFELASKQSQPTTQALLQMQMQDLSNALNKGMEDPAALLTQQANWWQSQLQLFQNAMLKQAGQEVAPMVEPERGDRRFRDSQWQEHPWYDYIKQSYLLTARQMLEQVDRIPDLTDAERDRLRFFTRQMVNALAPSNFLASNPELLKLTLESGGHNLLDGLKLLTEDIERSAGTLNVRMTDESAYQLGRDLATTAGEVIHQAPLFELIQYRPSTDTVAKRPLLIVPPFVNKYYILDLRPENSLVKYLVDQGHTVLMISWANPDQRHTQVDFEDYVVDGVLAALDAVEAATGEREVNAVGYCIGGTLLATAMAYMAGRRMKQRVKSATFFTTILDFSQPGELGAFINDEIVTAMETQNAENGLMDGRQLAVTFSLLRENNLYWNYYIDGYLKGQSPMAFDLLHWNCDSTNVAGPTHSTMLRQLYLENRLIQPGEFTVRGSKIDLGKITVPTYFVSTMDDHIALWQGTYQGMQCLAGEPTFVLGESGHIAGIINPPGGKYGHYTGPLADAAEDWLEQASHQEGSWWTHWQGWLSERQGAEPVPARNINKGIAPAPGDYVQVRLNPTAKGDAA</sequence>
<evidence type="ECO:0000256" key="1">
    <source>
        <dbReference type="ARBA" id="ARBA00004496"/>
    </source>
</evidence>
<protein>
    <submittedName>
        <fullName evidence="6">Poly(R)-hydroxyalkanoic acid synthase, class I</fullName>
    </submittedName>
</protein>
<dbReference type="NCBIfam" id="TIGR01838">
    <property type="entry name" value="PHA_synth_I"/>
    <property type="match status" value="1"/>
</dbReference>
<evidence type="ECO:0000256" key="4">
    <source>
        <dbReference type="ARBA" id="ARBA00023315"/>
    </source>
</evidence>
<gene>
    <name evidence="6" type="ordered locus">Fbal_0387</name>
</gene>
<dbReference type="GO" id="GO:0005737">
    <property type="term" value="C:cytoplasm"/>
    <property type="evidence" value="ECO:0007669"/>
    <property type="project" value="UniProtKB-SubCell"/>
</dbReference>
<dbReference type="STRING" id="550540.Fbal_0387"/>
<dbReference type="Proteomes" id="UP000006683">
    <property type="component" value="Chromosome"/>
</dbReference>
<dbReference type="KEGG" id="fbl:Fbal_0387"/>
<dbReference type="InterPro" id="IPR051321">
    <property type="entry name" value="PHA/PHB_synthase"/>
</dbReference>
<name>E1SNA2_FERBD</name>
<dbReference type="InterPro" id="IPR029058">
    <property type="entry name" value="AB_hydrolase_fold"/>
</dbReference>
<keyword evidence="2" id="KW-0963">Cytoplasm</keyword>
<dbReference type="OrthoDB" id="7208816at2"/>
<dbReference type="SUPFAM" id="SSF53474">
    <property type="entry name" value="alpha/beta-Hydrolases"/>
    <property type="match status" value="1"/>
</dbReference>
<dbReference type="EMBL" id="CP002209">
    <property type="protein sequence ID" value="ADN74601.1"/>
    <property type="molecule type" value="Genomic_DNA"/>
</dbReference>
<dbReference type="HOGENOM" id="CLU_017387_1_0_6"/>
<keyword evidence="7" id="KW-1185">Reference proteome</keyword>
<dbReference type="Pfam" id="PF07167">
    <property type="entry name" value="PhaC_N"/>
    <property type="match status" value="1"/>
</dbReference>
<evidence type="ECO:0000256" key="2">
    <source>
        <dbReference type="ARBA" id="ARBA00022490"/>
    </source>
</evidence>
<comment type="subcellular location">
    <subcellularLocation>
        <location evidence="1">Cytoplasm</location>
    </subcellularLocation>
</comment>
<dbReference type="InterPro" id="IPR010963">
    <property type="entry name" value="PHA_synth_I"/>
</dbReference>
<reference evidence="6 7" key="1">
    <citation type="journal article" date="2010" name="Stand. Genomic Sci.">
        <title>Complete genome sequence of Ferrimonas balearica type strain (PAT).</title>
        <authorList>
            <person name="Nolan M."/>
            <person name="Sikorski J."/>
            <person name="Davenport K."/>
            <person name="Lucas S."/>
            <person name="Glavina Del Rio T."/>
            <person name="Tice H."/>
            <person name="Cheng J."/>
            <person name="Goodwin L."/>
            <person name="Pitluck S."/>
            <person name="Liolios K."/>
            <person name="Ivanova N."/>
            <person name="Mavromatis K."/>
            <person name="Ovchinnikova G."/>
            <person name="Pati A."/>
            <person name="Chen A."/>
            <person name="Palaniappan K."/>
            <person name="Land M."/>
            <person name="Hauser L."/>
            <person name="Chang Y."/>
            <person name="Jeffries C."/>
            <person name="Tapia R."/>
            <person name="Brettin T."/>
            <person name="Detter J."/>
            <person name="Han C."/>
            <person name="Yasawong M."/>
            <person name="Rohde M."/>
            <person name="Tindall B."/>
            <person name="Goker M."/>
            <person name="Woyke T."/>
            <person name="Bristow J."/>
            <person name="Eisen J."/>
            <person name="Markowitz V."/>
            <person name="Hugenholtz P."/>
            <person name="Kyrpides N."/>
            <person name="Klenk H."/>
            <person name="Lapidus A."/>
        </authorList>
    </citation>
    <scope>NUCLEOTIDE SEQUENCE [LARGE SCALE GENOMIC DNA]</scope>
    <source>
        <strain evidence="7">DSM 9799 / CCM 4581 / KCTC 23876 / PAT</strain>
    </source>
</reference>
<dbReference type="PANTHER" id="PTHR36837:SF5">
    <property type="entry name" value="POLY-3-HYDROXYBUTYRATE SYNTHASE"/>
    <property type="match status" value="1"/>
</dbReference>
<dbReference type="InterPro" id="IPR010941">
    <property type="entry name" value="PhaC_N"/>
</dbReference>
<organism evidence="6 7">
    <name type="scientific">Ferrimonas balearica (strain DSM 9799 / CCM 4581 / KCTC 23876 / PAT)</name>
    <dbReference type="NCBI Taxonomy" id="550540"/>
    <lineage>
        <taxon>Bacteria</taxon>
        <taxon>Pseudomonadati</taxon>
        <taxon>Pseudomonadota</taxon>
        <taxon>Gammaproteobacteria</taxon>
        <taxon>Alteromonadales</taxon>
        <taxon>Ferrimonadaceae</taxon>
        <taxon>Ferrimonas</taxon>
    </lineage>
</organism>
<dbReference type="AlphaFoldDB" id="E1SNA2"/>
<proteinExistence type="predicted"/>
<dbReference type="GO" id="GO:0042619">
    <property type="term" value="P:poly-hydroxybutyrate biosynthetic process"/>
    <property type="evidence" value="ECO:0007669"/>
    <property type="project" value="InterPro"/>
</dbReference>
<accession>E1SNA2</accession>
<evidence type="ECO:0000259" key="5">
    <source>
        <dbReference type="Pfam" id="PF07167"/>
    </source>
</evidence>
<dbReference type="GeneID" id="67180639"/>
<dbReference type="eggNOG" id="COG3243">
    <property type="taxonomic scope" value="Bacteria"/>
</dbReference>
<dbReference type="RefSeq" id="WP_013343907.1">
    <property type="nucleotide sequence ID" value="NC_014541.1"/>
</dbReference>
<dbReference type="PANTHER" id="PTHR36837">
    <property type="entry name" value="POLY(3-HYDROXYALKANOATE) POLYMERASE SUBUNIT PHAC"/>
    <property type="match status" value="1"/>
</dbReference>
<feature type="domain" description="Poly-beta-hydroxybutyrate polymerase N-terminal" evidence="5">
    <location>
        <begin position="94"/>
        <end position="265"/>
    </location>
</feature>
<evidence type="ECO:0000313" key="6">
    <source>
        <dbReference type="EMBL" id="ADN74601.1"/>
    </source>
</evidence>